<feature type="region of interest" description="Disordered" evidence="1">
    <location>
        <begin position="1"/>
        <end position="44"/>
    </location>
</feature>
<protein>
    <submittedName>
        <fullName evidence="2">Uncharacterized protein</fullName>
    </submittedName>
</protein>
<gene>
    <name evidence="2" type="ORF">M9978_02450</name>
</gene>
<accession>A0A9X2HGT0</accession>
<name>A0A9X2HGT0_9SPHN</name>
<evidence type="ECO:0000313" key="2">
    <source>
        <dbReference type="EMBL" id="MCP3729277.1"/>
    </source>
</evidence>
<feature type="compositionally biased region" description="Basic and acidic residues" evidence="1">
    <location>
        <begin position="10"/>
        <end position="32"/>
    </location>
</feature>
<proteinExistence type="predicted"/>
<sequence>MAVTGQGEGPAEHDAQRRERERIEHLVLERPRPPARSVGRGKSKRRIPHELTPEIERVVAMREAQRGRQGTPETLHKAERTRQGGIERLYQKGTIDAVQKASAEQIAAIAERIRAGASVRTMSLETRIDRTPMFDARIRESLAMVQAEMAYSRWRASLGVFTSPLLEMIVEDRGVVIVAKRYRLGVARARRLLIEALDQWLRTLADAQRSVDRRDLDEAHARLN</sequence>
<reference evidence="2" key="1">
    <citation type="submission" date="2022-05" db="EMBL/GenBank/DDBJ databases">
        <title>Sphingomonas sp. strain MG17 Genome sequencing and assembly.</title>
        <authorList>
            <person name="Kim I."/>
        </authorList>
    </citation>
    <scope>NUCLEOTIDE SEQUENCE</scope>
    <source>
        <strain evidence="2">MG17</strain>
    </source>
</reference>
<dbReference type="Proteomes" id="UP001139451">
    <property type="component" value="Unassembled WGS sequence"/>
</dbReference>
<dbReference type="EMBL" id="JAMLDX010000001">
    <property type="protein sequence ID" value="MCP3729277.1"/>
    <property type="molecule type" value="Genomic_DNA"/>
</dbReference>
<dbReference type="AlphaFoldDB" id="A0A9X2HGT0"/>
<evidence type="ECO:0000313" key="3">
    <source>
        <dbReference type="Proteomes" id="UP001139451"/>
    </source>
</evidence>
<comment type="caution">
    <text evidence="2">The sequence shown here is derived from an EMBL/GenBank/DDBJ whole genome shotgun (WGS) entry which is preliminary data.</text>
</comment>
<organism evidence="2 3">
    <name type="scientific">Sphingomonas tagetis</name>
    <dbReference type="NCBI Taxonomy" id="2949092"/>
    <lineage>
        <taxon>Bacteria</taxon>
        <taxon>Pseudomonadati</taxon>
        <taxon>Pseudomonadota</taxon>
        <taxon>Alphaproteobacteria</taxon>
        <taxon>Sphingomonadales</taxon>
        <taxon>Sphingomonadaceae</taxon>
        <taxon>Sphingomonas</taxon>
    </lineage>
</organism>
<keyword evidence="3" id="KW-1185">Reference proteome</keyword>
<evidence type="ECO:0000256" key="1">
    <source>
        <dbReference type="SAM" id="MobiDB-lite"/>
    </source>
</evidence>
<dbReference type="RefSeq" id="WP_254291255.1">
    <property type="nucleotide sequence ID" value="NZ_JAMLDX010000001.1"/>
</dbReference>